<dbReference type="AlphaFoldDB" id="A0A1H9YKF8"/>
<gene>
    <name evidence="3" type="ORF">SAMN03080614_100362</name>
</gene>
<keyword evidence="1" id="KW-1133">Transmembrane helix</keyword>
<evidence type="ECO:0000259" key="2">
    <source>
        <dbReference type="Pfam" id="PF07486"/>
    </source>
</evidence>
<evidence type="ECO:0000256" key="1">
    <source>
        <dbReference type="SAM" id="Phobius"/>
    </source>
</evidence>
<dbReference type="STRING" id="1120990.SAMN03080614_100362"/>
<dbReference type="Pfam" id="PF07486">
    <property type="entry name" value="Hydrolase_2"/>
    <property type="match status" value="1"/>
</dbReference>
<feature type="transmembrane region" description="Helical" evidence="1">
    <location>
        <begin position="9"/>
        <end position="29"/>
    </location>
</feature>
<organism evidence="3 4">
    <name type="scientific">Anaerobranca gottschalkii DSM 13577</name>
    <dbReference type="NCBI Taxonomy" id="1120990"/>
    <lineage>
        <taxon>Bacteria</taxon>
        <taxon>Bacillati</taxon>
        <taxon>Bacillota</taxon>
        <taxon>Clostridia</taxon>
        <taxon>Eubacteriales</taxon>
        <taxon>Proteinivoracaceae</taxon>
        <taxon>Anaerobranca</taxon>
    </lineage>
</organism>
<name>A0A1H9YKF8_9FIRM</name>
<dbReference type="InterPro" id="IPR042047">
    <property type="entry name" value="SleB_dom1"/>
</dbReference>
<dbReference type="Gene3D" id="1.10.10.2520">
    <property type="entry name" value="Cell wall hydrolase SleB, domain 1"/>
    <property type="match status" value="1"/>
</dbReference>
<evidence type="ECO:0000313" key="4">
    <source>
        <dbReference type="Proteomes" id="UP000243819"/>
    </source>
</evidence>
<dbReference type="EMBL" id="FOIF01000003">
    <property type="protein sequence ID" value="SES69015.1"/>
    <property type="molecule type" value="Genomic_DNA"/>
</dbReference>
<dbReference type="GO" id="GO:0016787">
    <property type="term" value="F:hydrolase activity"/>
    <property type="evidence" value="ECO:0007669"/>
    <property type="project" value="UniProtKB-KW"/>
</dbReference>
<dbReference type="Proteomes" id="UP000243819">
    <property type="component" value="Unassembled WGS sequence"/>
</dbReference>
<protein>
    <submittedName>
        <fullName evidence="3">Cell Wall Hydrolase</fullName>
    </submittedName>
</protein>
<reference evidence="4" key="1">
    <citation type="submission" date="2016-10" db="EMBL/GenBank/DDBJ databases">
        <authorList>
            <person name="Varghese N."/>
            <person name="Submissions S."/>
        </authorList>
    </citation>
    <scope>NUCLEOTIDE SEQUENCE [LARGE SCALE GENOMIC DNA]</scope>
    <source>
        <strain evidence="4">DSM 13577</strain>
    </source>
</reference>
<feature type="domain" description="Cell wall hydrolase SleB" evidence="2">
    <location>
        <begin position="81"/>
        <end position="183"/>
    </location>
</feature>
<dbReference type="OrthoDB" id="9785345at2"/>
<proteinExistence type="predicted"/>
<keyword evidence="4" id="KW-1185">Reference proteome</keyword>
<keyword evidence="1" id="KW-0472">Membrane</keyword>
<keyword evidence="1" id="KW-0812">Transmembrane</keyword>
<sequence>MIKVSKRIFYTYVSLVVITFILIQVIVLYNSYFIQSRLSYGLEKTGEEEVIEKQNWDPYWGRYTKEEITLLEKIVMAEAYGEPFEGKVAVVNVILNRVNSPCYPDTIKEVVFQPGQFNPTWDGSLERVREVTMKTKIAVNKGLLGYQVVPENTLFFLNKDIANDFTIPNTRVFVEKIGNHSFYR</sequence>
<evidence type="ECO:0000313" key="3">
    <source>
        <dbReference type="EMBL" id="SES69015.1"/>
    </source>
</evidence>
<dbReference type="InterPro" id="IPR011105">
    <property type="entry name" value="Cell_wall_hydrolase_SleB"/>
</dbReference>
<keyword evidence="3" id="KW-0378">Hydrolase</keyword>
<dbReference type="RefSeq" id="WP_143055889.1">
    <property type="nucleotide sequence ID" value="NZ_FOIF01000003.1"/>
</dbReference>
<accession>A0A1H9YKF8</accession>